<accession>A0AAF0Y209</accession>
<feature type="compositionally biased region" description="Acidic residues" evidence="1">
    <location>
        <begin position="702"/>
        <end position="712"/>
    </location>
</feature>
<feature type="region of interest" description="Disordered" evidence="1">
    <location>
        <begin position="631"/>
        <end position="667"/>
    </location>
</feature>
<feature type="region of interest" description="Disordered" evidence="1">
    <location>
        <begin position="700"/>
        <end position="728"/>
    </location>
</feature>
<name>A0AAF0Y209_9TREE</name>
<dbReference type="PANTHER" id="PTHR21456:SF1">
    <property type="entry name" value="C2 NT-TYPE DOMAIN-CONTAINING PROTEIN"/>
    <property type="match status" value="1"/>
</dbReference>
<feature type="region of interest" description="Disordered" evidence="1">
    <location>
        <begin position="556"/>
        <end position="580"/>
    </location>
</feature>
<organism evidence="3 4">
    <name type="scientific">Vanrija pseudolonga</name>
    <dbReference type="NCBI Taxonomy" id="143232"/>
    <lineage>
        <taxon>Eukaryota</taxon>
        <taxon>Fungi</taxon>
        <taxon>Dikarya</taxon>
        <taxon>Basidiomycota</taxon>
        <taxon>Agaricomycotina</taxon>
        <taxon>Tremellomycetes</taxon>
        <taxon>Trichosporonales</taxon>
        <taxon>Trichosporonaceae</taxon>
        <taxon>Vanrija</taxon>
    </lineage>
</organism>
<sequence>MARSKQASSSTLDVPGSSTNFDSSTGSTPAPSIRSRTATPTMRSASTTTNRVVSTASTVGGKSSSTTTADDSHSHSKFGNKLRKMFEHPKHATFQVNITIHELSNIPQLEGEFAVRWKFRGHRPRHADQLLASPVRRIRPQNRISPKPSMPNLRTLRPSSSAMSLRSVSTTTTGSTVAGQSRGNGSGTLLAPHREHTLPAALPSKRKQEKKGSDPTPLRQSLRAQSVGEIKPGGDSRQIVDEPERLGENADENDAVPLSASSSGSNQSPVAPNTASSLAESDSMRDSASILSKSSRTQSLTASRPWESNPSVRWSSVSDSSQAFPSTAAPVESPLLEEDGEHLSRERKGMTEITPIKAHSVTWEQELQYVIRLPVETPDGSQGLLTAEQSFPHLVGGAKSDAGIKFEIYQSDKKTDDSTGRDRSVFGYVDVDLAPFADLGKTSRRFLLKDSKTNATLRVTVNMRFIGGDQDWVAPSLMDGHLVRSINELHTEESAIGDLQLYHRPSISSQSDTSSISGRPSFRSSASNNSVTKVYSAVAAPRNRYTSVEQHLLPEESRHRHRLNGSEHLSANSSLHDLRGTPDMAQYRQSKGGALLTESPQTSPNLRTTPLHVDTKDYFDQPVLPGDAVPRTQLSGFGPARQESLISPEQAPRAHRHAHHDSGRYSLDEKNHNILPEVVIEQVFNPTASHEFTPFTYVKDEDTSDDEEELTDELDHEHNSPYEVDLSEHPGGHAKMCWSKIRRRAVTHLPHHHHRHRVTSMPAAR</sequence>
<evidence type="ECO:0000259" key="2">
    <source>
        <dbReference type="PROSITE" id="PS51840"/>
    </source>
</evidence>
<dbReference type="Pfam" id="PF10358">
    <property type="entry name" value="NT-C2"/>
    <property type="match status" value="1"/>
</dbReference>
<feature type="compositionally biased region" description="Polar residues" evidence="1">
    <location>
        <begin position="1"/>
        <end position="51"/>
    </location>
</feature>
<dbReference type="GeneID" id="87805584"/>
<feature type="compositionally biased region" description="Low complexity" evidence="1">
    <location>
        <begin position="507"/>
        <end position="527"/>
    </location>
</feature>
<dbReference type="PANTHER" id="PTHR21456">
    <property type="entry name" value="FAMILY WITH SEQUENCE SIMILARITY 102"/>
    <property type="match status" value="1"/>
</dbReference>
<reference evidence="3" key="1">
    <citation type="submission" date="2023-10" db="EMBL/GenBank/DDBJ databases">
        <authorList>
            <person name="Noh H."/>
        </authorList>
    </citation>
    <scope>NUCLEOTIDE SEQUENCE</scope>
    <source>
        <strain evidence="3">DUCC4014</strain>
    </source>
</reference>
<feature type="compositionally biased region" description="Low complexity" evidence="1">
    <location>
        <begin position="167"/>
        <end position="177"/>
    </location>
</feature>
<feature type="region of interest" description="Disordered" evidence="1">
    <location>
        <begin position="507"/>
        <end position="530"/>
    </location>
</feature>
<proteinExistence type="predicted"/>
<evidence type="ECO:0000313" key="4">
    <source>
        <dbReference type="Proteomes" id="UP000827549"/>
    </source>
</evidence>
<feature type="region of interest" description="Disordered" evidence="1">
    <location>
        <begin position="1"/>
        <end position="77"/>
    </location>
</feature>
<dbReference type="InterPro" id="IPR039931">
    <property type="entry name" value="EEIG1/2-like"/>
</dbReference>
<gene>
    <name evidence="3" type="primary">SPCC1494.08c</name>
    <name evidence="3" type="ORF">LOC62_02G002336</name>
</gene>
<feature type="compositionally biased region" description="Polar residues" evidence="1">
    <location>
        <begin position="157"/>
        <end position="166"/>
    </location>
</feature>
<dbReference type="AlphaFoldDB" id="A0AAF0Y209"/>
<evidence type="ECO:0000256" key="1">
    <source>
        <dbReference type="SAM" id="MobiDB-lite"/>
    </source>
</evidence>
<feature type="domain" description="C2 NT-type" evidence="2">
    <location>
        <begin position="84"/>
        <end position="465"/>
    </location>
</feature>
<feature type="compositionally biased region" description="Low complexity" evidence="1">
    <location>
        <begin position="308"/>
        <end position="321"/>
    </location>
</feature>
<dbReference type="Proteomes" id="UP000827549">
    <property type="component" value="Chromosome 2"/>
</dbReference>
<keyword evidence="4" id="KW-1185">Reference proteome</keyword>
<feature type="region of interest" description="Disordered" evidence="1">
    <location>
        <begin position="138"/>
        <end position="347"/>
    </location>
</feature>
<feature type="compositionally biased region" description="Basic and acidic residues" evidence="1">
    <location>
        <begin position="232"/>
        <end position="248"/>
    </location>
</feature>
<feature type="compositionally biased region" description="Basic and acidic residues" evidence="1">
    <location>
        <begin position="713"/>
        <end position="728"/>
    </location>
</feature>
<feature type="compositionally biased region" description="Polar residues" evidence="1">
    <location>
        <begin position="289"/>
        <end position="302"/>
    </location>
</feature>
<dbReference type="EMBL" id="CP086715">
    <property type="protein sequence ID" value="WOO78798.1"/>
    <property type="molecule type" value="Genomic_DNA"/>
</dbReference>
<feature type="compositionally biased region" description="Polar residues" evidence="1">
    <location>
        <begin position="259"/>
        <end position="280"/>
    </location>
</feature>
<protein>
    <submittedName>
        <fullName evidence="3">Purtative protein</fullName>
    </submittedName>
</protein>
<dbReference type="InterPro" id="IPR019448">
    <property type="entry name" value="NT-C2"/>
</dbReference>
<feature type="compositionally biased region" description="Low complexity" evidence="1">
    <location>
        <begin position="52"/>
        <end position="69"/>
    </location>
</feature>
<evidence type="ECO:0000313" key="3">
    <source>
        <dbReference type="EMBL" id="WOO78798.1"/>
    </source>
</evidence>
<dbReference type="RefSeq" id="XP_062624830.1">
    <property type="nucleotide sequence ID" value="XM_062768846.1"/>
</dbReference>
<dbReference type="PROSITE" id="PS51840">
    <property type="entry name" value="C2_NT"/>
    <property type="match status" value="1"/>
</dbReference>